<organism evidence="2 3">
    <name type="scientific">Keguizhuia sedimenti</name>
    <dbReference type="NCBI Taxonomy" id="3064264"/>
    <lineage>
        <taxon>Bacteria</taxon>
        <taxon>Pseudomonadati</taxon>
        <taxon>Pseudomonadota</taxon>
        <taxon>Betaproteobacteria</taxon>
        <taxon>Burkholderiales</taxon>
        <taxon>Oxalobacteraceae</taxon>
        <taxon>Keguizhuia</taxon>
    </lineage>
</organism>
<keyword evidence="3" id="KW-1185">Reference proteome</keyword>
<accession>A0ABU1BSZ5</accession>
<feature type="transmembrane region" description="Helical" evidence="1">
    <location>
        <begin position="270"/>
        <end position="289"/>
    </location>
</feature>
<proteinExistence type="predicted"/>
<evidence type="ECO:0000313" key="3">
    <source>
        <dbReference type="Proteomes" id="UP001225596"/>
    </source>
</evidence>
<feature type="transmembrane region" description="Helical" evidence="1">
    <location>
        <begin position="174"/>
        <end position="195"/>
    </location>
</feature>
<sequence>MRLITVRGPEGHGKEIADLAFAAGIGKVSLHRTQVHRPGLSPADCDVVDIEAPTPLAKTFIDTLLSAPFFDPENHIVSVREPRASITKEDPANETKPVVFSSLEVFEDLWQFSQVTASMIGRVFLAAALVAYGMIHGNIPVMLAGLLFLPYHHQMLSIAFGLCTREWQLLRQGLRALIVSTLLIGLAGAATAFFIDSPMEYDQFGSLLSGFAIALIIGIAAGLASIDDAGRRELIGLAATAHISILPAWFGISLVSGFPDTHTTIERCMAFAINVTTLILAAVAVYVCFKMQGEGLRRYARRTSGTD</sequence>
<keyword evidence="1" id="KW-1133">Transmembrane helix</keyword>
<comment type="caution">
    <text evidence="2">The sequence shown here is derived from an EMBL/GenBank/DDBJ whole genome shotgun (WGS) entry which is preliminary data.</text>
</comment>
<feature type="transmembrane region" description="Helical" evidence="1">
    <location>
        <begin position="207"/>
        <end position="227"/>
    </location>
</feature>
<gene>
    <name evidence="2" type="ORF">Q8A64_17040</name>
</gene>
<reference evidence="2 3" key="1">
    <citation type="submission" date="2023-08" db="EMBL/GenBank/DDBJ databases">
        <title>Oxalobacteraceae gen .nov., isolated from river sludge outside the plant.</title>
        <authorList>
            <person name="Zhao S.Y."/>
        </authorList>
    </citation>
    <scope>NUCLEOTIDE SEQUENCE [LARGE SCALE GENOMIC DNA]</scope>
    <source>
        <strain evidence="2 3">R-40</strain>
    </source>
</reference>
<keyword evidence="1" id="KW-0812">Transmembrane</keyword>
<dbReference type="EMBL" id="JAUYVH010000016">
    <property type="protein sequence ID" value="MDQ9172120.1"/>
    <property type="molecule type" value="Genomic_DNA"/>
</dbReference>
<name>A0ABU1BSZ5_9BURK</name>
<dbReference type="RefSeq" id="WP_338438119.1">
    <property type="nucleotide sequence ID" value="NZ_JAUYVH010000016.1"/>
</dbReference>
<feature type="transmembrane region" description="Helical" evidence="1">
    <location>
        <begin position="234"/>
        <end position="258"/>
    </location>
</feature>
<dbReference type="Pfam" id="PF04087">
    <property type="entry name" value="DUF389"/>
    <property type="match status" value="1"/>
</dbReference>
<protein>
    <submittedName>
        <fullName evidence="2">DUF389 domain-containing protein</fullName>
    </submittedName>
</protein>
<keyword evidence="1" id="KW-0472">Membrane</keyword>
<dbReference type="InterPro" id="IPR005240">
    <property type="entry name" value="DUF389"/>
</dbReference>
<dbReference type="Proteomes" id="UP001225596">
    <property type="component" value="Unassembled WGS sequence"/>
</dbReference>
<evidence type="ECO:0000256" key="1">
    <source>
        <dbReference type="SAM" id="Phobius"/>
    </source>
</evidence>
<evidence type="ECO:0000313" key="2">
    <source>
        <dbReference type="EMBL" id="MDQ9172120.1"/>
    </source>
</evidence>